<gene>
    <name evidence="1" type="primary">ORF21465</name>
</gene>
<feature type="non-terminal residue" evidence="1">
    <location>
        <position position="1"/>
    </location>
</feature>
<accession>A0A0B6YCH9</accession>
<dbReference type="AlphaFoldDB" id="A0A0B6YCH9"/>
<reference evidence="1" key="1">
    <citation type="submission" date="2014-12" db="EMBL/GenBank/DDBJ databases">
        <title>Insight into the proteome of Arion vulgaris.</title>
        <authorList>
            <person name="Aradska J."/>
            <person name="Bulat T."/>
            <person name="Smidak R."/>
            <person name="Sarate P."/>
            <person name="Gangsoo J."/>
            <person name="Sialana F."/>
            <person name="Bilban M."/>
            <person name="Lubec G."/>
        </authorList>
    </citation>
    <scope>NUCLEOTIDE SEQUENCE</scope>
    <source>
        <tissue evidence="1">Skin</tissue>
    </source>
</reference>
<proteinExistence type="predicted"/>
<dbReference type="EMBL" id="HACG01007014">
    <property type="protein sequence ID" value="CEK53879.1"/>
    <property type="molecule type" value="Transcribed_RNA"/>
</dbReference>
<protein>
    <submittedName>
        <fullName evidence="1">Uncharacterized protein</fullName>
    </submittedName>
</protein>
<organism evidence="1">
    <name type="scientific">Arion vulgaris</name>
    <dbReference type="NCBI Taxonomy" id="1028688"/>
    <lineage>
        <taxon>Eukaryota</taxon>
        <taxon>Metazoa</taxon>
        <taxon>Spiralia</taxon>
        <taxon>Lophotrochozoa</taxon>
        <taxon>Mollusca</taxon>
        <taxon>Gastropoda</taxon>
        <taxon>Heterobranchia</taxon>
        <taxon>Euthyneura</taxon>
        <taxon>Panpulmonata</taxon>
        <taxon>Eupulmonata</taxon>
        <taxon>Stylommatophora</taxon>
        <taxon>Helicina</taxon>
        <taxon>Arionoidea</taxon>
        <taxon>Arionidae</taxon>
        <taxon>Arion</taxon>
    </lineage>
</organism>
<sequence>SRHRPAASIYTHFKSQHRPAATICTCFMSLQKVNGGGEEEEVDSHKCLCMLVLPPGLSPCFFVKVDCKTKL</sequence>
<evidence type="ECO:0000313" key="1">
    <source>
        <dbReference type="EMBL" id="CEK53879.1"/>
    </source>
</evidence>
<name>A0A0B6YCH9_9EUPU</name>